<dbReference type="InterPro" id="IPR029063">
    <property type="entry name" value="SAM-dependent_MTases_sf"/>
</dbReference>
<dbReference type="InterPro" id="IPR025714">
    <property type="entry name" value="Methyltranfer_dom"/>
</dbReference>
<evidence type="ECO:0000259" key="3">
    <source>
        <dbReference type="Pfam" id="PF13847"/>
    </source>
</evidence>
<keyword evidence="5" id="KW-1185">Reference proteome</keyword>
<dbReference type="HOGENOM" id="CLU_037990_10_0_0"/>
<reference evidence="5" key="1">
    <citation type="submission" date="2013-03" db="EMBL/GenBank/DDBJ databases">
        <title>Genome sequence of Chthonomonas calidirosea, the first sequenced genome from the Armatimonadetes phylum (formally candidate division OP10).</title>
        <authorList>
            <person name="Lee K.C.Y."/>
            <person name="Morgan X.C."/>
            <person name="Dunfield P.F."/>
            <person name="Tamas I."/>
            <person name="Houghton K.M."/>
            <person name="Vyssotski M."/>
            <person name="Ryan J.L.J."/>
            <person name="Lagutin K."/>
            <person name="McDonald I.R."/>
            <person name="Stott M.B."/>
        </authorList>
    </citation>
    <scope>NUCLEOTIDE SEQUENCE [LARGE SCALE GENOMIC DNA]</scope>
    <source>
        <strain evidence="5">DSM 23976 / ICMP 18418 / T49</strain>
    </source>
</reference>
<evidence type="ECO:0000256" key="1">
    <source>
        <dbReference type="ARBA" id="ARBA00022603"/>
    </source>
</evidence>
<dbReference type="SUPFAM" id="SSF53335">
    <property type="entry name" value="S-adenosyl-L-methionine-dependent methyltransferases"/>
    <property type="match status" value="1"/>
</dbReference>
<dbReference type="AlphaFoldDB" id="S0EXV6"/>
<dbReference type="Pfam" id="PF13847">
    <property type="entry name" value="Methyltransf_31"/>
    <property type="match status" value="1"/>
</dbReference>
<keyword evidence="1 4" id="KW-0489">Methyltransferase</keyword>
<dbReference type="Proteomes" id="UP000014227">
    <property type="component" value="Chromosome I"/>
</dbReference>
<dbReference type="FunCoup" id="S0EXV6">
    <property type="interactions" value="37"/>
</dbReference>
<dbReference type="RefSeq" id="WP_016484037.1">
    <property type="nucleotide sequence ID" value="NC_021487.1"/>
</dbReference>
<dbReference type="Gene3D" id="3.40.50.150">
    <property type="entry name" value="Vaccinia Virus protein VP39"/>
    <property type="match status" value="1"/>
</dbReference>
<accession>S0EXV6</accession>
<dbReference type="eggNOG" id="COG2226">
    <property type="taxonomic scope" value="Bacteria"/>
</dbReference>
<evidence type="ECO:0000313" key="4">
    <source>
        <dbReference type="EMBL" id="CCW36529.1"/>
    </source>
</evidence>
<dbReference type="EMBL" id="HF951689">
    <property type="protein sequence ID" value="CCW36529.1"/>
    <property type="molecule type" value="Genomic_DNA"/>
</dbReference>
<sequence>MPHKNPWRPARSAKEQFNRQAAHYDARWNSWSAETLATLVRLAEPQPHHVVLDAATGTGFTALAIAPYVQHIVGVDVSEAMLVQAAHQARERGLTNIEFHLASVEQLPLPNDSFHRVTCRLAAHHFTSVPAFLREAHRVLKPQGYLLIADTTAPANLAAAEWMQQVETLRDPSHVRNYTELEWRQMLYRAGFQTDVCEVKTEAIPLRFSEWVHKAGCTEEQIAQLRSLFETHLPDEAKQCFSIAATPDGDIAFAWPRVLLRAYRHNEASISTS</sequence>
<dbReference type="PANTHER" id="PTHR44942:SF4">
    <property type="entry name" value="METHYLTRANSFERASE TYPE 11 DOMAIN-CONTAINING PROTEIN"/>
    <property type="match status" value="1"/>
</dbReference>
<protein>
    <submittedName>
        <fullName evidence="4">Methylase involved in ubiquinone/menaquinone biosynthesis</fullName>
    </submittedName>
</protein>
<name>S0EXV6_CHTCT</name>
<dbReference type="STRING" id="454171.CP488_01347"/>
<evidence type="ECO:0000256" key="2">
    <source>
        <dbReference type="ARBA" id="ARBA00022679"/>
    </source>
</evidence>
<dbReference type="GO" id="GO:0032259">
    <property type="term" value="P:methylation"/>
    <property type="evidence" value="ECO:0007669"/>
    <property type="project" value="UniProtKB-KW"/>
</dbReference>
<dbReference type="InParanoid" id="S0EXV6"/>
<dbReference type="PATRIC" id="fig|1303518.3.peg.2844"/>
<organism evidence="4 5">
    <name type="scientific">Chthonomonas calidirosea (strain DSM 23976 / ICMP 18418 / T49)</name>
    <dbReference type="NCBI Taxonomy" id="1303518"/>
    <lineage>
        <taxon>Bacteria</taxon>
        <taxon>Bacillati</taxon>
        <taxon>Armatimonadota</taxon>
        <taxon>Chthonomonadia</taxon>
        <taxon>Chthonomonadales</taxon>
        <taxon>Chthonomonadaceae</taxon>
        <taxon>Chthonomonas</taxon>
    </lineage>
</organism>
<gene>
    <name evidence="4" type="ORF">CCALI_02740</name>
</gene>
<evidence type="ECO:0000313" key="5">
    <source>
        <dbReference type="Proteomes" id="UP000014227"/>
    </source>
</evidence>
<dbReference type="PANTHER" id="PTHR44942">
    <property type="entry name" value="METHYLTRANSF_11 DOMAIN-CONTAINING PROTEIN"/>
    <property type="match status" value="1"/>
</dbReference>
<dbReference type="GO" id="GO:0008757">
    <property type="term" value="F:S-adenosylmethionine-dependent methyltransferase activity"/>
    <property type="evidence" value="ECO:0007669"/>
    <property type="project" value="InterPro"/>
</dbReference>
<proteinExistence type="predicted"/>
<dbReference type="KEGG" id="ccz:CCALI_02740"/>
<keyword evidence="4" id="KW-0830">Ubiquinone</keyword>
<dbReference type="InterPro" id="IPR051052">
    <property type="entry name" value="Diverse_substrate_MTase"/>
</dbReference>
<keyword evidence="2" id="KW-0808">Transferase</keyword>
<feature type="domain" description="Methyltransferase" evidence="3">
    <location>
        <begin position="48"/>
        <end position="191"/>
    </location>
</feature>
<dbReference type="CDD" id="cd02440">
    <property type="entry name" value="AdoMet_MTases"/>
    <property type="match status" value="1"/>
</dbReference>